<accession>A0AA47M225</accession>
<proteinExistence type="predicted"/>
<keyword evidence="3" id="KW-1185">Reference proteome</keyword>
<keyword evidence="2" id="KW-0436">Ligase</keyword>
<name>A0AA47M225_MERPO</name>
<dbReference type="Proteomes" id="UP001174136">
    <property type="component" value="Unassembled WGS sequence"/>
</dbReference>
<evidence type="ECO:0000313" key="2">
    <source>
        <dbReference type="EMBL" id="KAK0132220.1"/>
    </source>
</evidence>
<feature type="region of interest" description="Disordered" evidence="1">
    <location>
        <begin position="1"/>
        <end position="78"/>
    </location>
</feature>
<comment type="caution">
    <text evidence="2">The sequence shown here is derived from an EMBL/GenBank/DDBJ whole genome shotgun (WGS) entry which is preliminary data.</text>
</comment>
<gene>
    <name evidence="2" type="ORF">N1851_032984</name>
</gene>
<evidence type="ECO:0000256" key="1">
    <source>
        <dbReference type="SAM" id="MobiDB-lite"/>
    </source>
</evidence>
<dbReference type="GO" id="GO:0016874">
    <property type="term" value="F:ligase activity"/>
    <property type="evidence" value="ECO:0007669"/>
    <property type="project" value="UniProtKB-KW"/>
</dbReference>
<sequence length="195" mass="21148">MKRAIQTKISFDNFKRPRESISASSSANVSDATPVQSTSTPALPPTPVGEDAVSEGDAASPPTAKDAGTTSDEDVNYDINNDWPDLWTAKKKKILNPRTPGCLVCSSVNSIGINNEQGVSLSREWMNFEIQVSGQGSRTTSLSALRNKVRKHALSKAHTQADKAAIENAMEAMTESYMKETEAVFRTAYHIAKKT</sequence>
<protein>
    <submittedName>
        <fullName evidence="2">E3 SUMO-protein ligase KIAA1586</fullName>
    </submittedName>
</protein>
<evidence type="ECO:0000313" key="3">
    <source>
        <dbReference type="Proteomes" id="UP001174136"/>
    </source>
</evidence>
<feature type="compositionally biased region" description="Low complexity" evidence="1">
    <location>
        <begin position="20"/>
        <end position="32"/>
    </location>
</feature>
<reference evidence="2" key="1">
    <citation type="journal article" date="2023" name="Front. Mar. Sci.">
        <title>A new Merluccius polli reference genome to investigate the effects of global change in West African waters.</title>
        <authorList>
            <person name="Mateo J.L."/>
            <person name="Blanco-Fernandez C."/>
            <person name="Garcia-Vazquez E."/>
            <person name="Machado-Schiaffino G."/>
        </authorList>
    </citation>
    <scope>NUCLEOTIDE SEQUENCE</scope>
    <source>
        <strain evidence="2">C29</strain>
        <tissue evidence="2">Fin</tissue>
    </source>
</reference>
<dbReference type="AlphaFoldDB" id="A0AA47M225"/>
<dbReference type="EMBL" id="JAOPHQ010006280">
    <property type="protein sequence ID" value="KAK0132220.1"/>
    <property type="molecule type" value="Genomic_DNA"/>
</dbReference>
<organism evidence="2 3">
    <name type="scientific">Merluccius polli</name>
    <name type="common">Benguela hake</name>
    <name type="synonym">Merluccius cadenati</name>
    <dbReference type="NCBI Taxonomy" id="89951"/>
    <lineage>
        <taxon>Eukaryota</taxon>
        <taxon>Metazoa</taxon>
        <taxon>Chordata</taxon>
        <taxon>Craniata</taxon>
        <taxon>Vertebrata</taxon>
        <taxon>Euteleostomi</taxon>
        <taxon>Actinopterygii</taxon>
        <taxon>Neopterygii</taxon>
        <taxon>Teleostei</taxon>
        <taxon>Neoteleostei</taxon>
        <taxon>Acanthomorphata</taxon>
        <taxon>Zeiogadaria</taxon>
        <taxon>Gadariae</taxon>
        <taxon>Gadiformes</taxon>
        <taxon>Gadoidei</taxon>
        <taxon>Merlucciidae</taxon>
        <taxon>Merluccius</taxon>
    </lineage>
</organism>